<dbReference type="InterPro" id="IPR053027">
    <property type="entry name" value="AGGF1"/>
</dbReference>
<dbReference type="OrthoDB" id="2538319at2759"/>
<evidence type="ECO:0000313" key="3">
    <source>
        <dbReference type="Proteomes" id="UP000277928"/>
    </source>
</evidence>
<reference evidence="2 3" key="1">
    <citation type="submission" date="2018-08" db="EMBL/GenBank/DDBJ databases">
        <authorList>
            <person name="Laetsch R D."/>
            <person name="Stevens L."/>
            <person name="Kumar S."/>
            <person name="Blaxter L. M."/>
        </authorList>
    </citation>
    <scope>NUCLEOTIDE SEQUENCE [LARGE SCALE GENOMIC DNA]</scope>
</reference>
<dbReference type="Pfam" id="PF01585">
    <property type="entry name" value="G-patch"/>
    <property type="match status" value="1"/>
</dbReference>
<dbReference type="OMA" id="QLHKTHA"/>
<keyword evidence="3" id="KW-1185">Reference proteome</keyword>
<protein>
    <recommendedName>
        <fullName evidence="1">G-patch domain-containing protein</fullName>
    </recommendedName>
</protein>
<gene>
    <name evidence="2" type="ORF">NLS_LOCUS2553</name>
</gene>
<evidence type="ECO:0000259" key="1">
    <source>
        <dbReference type="PROSITE" id="PS50174"/>
    </source>
</evidence>
<dbReference type="STRING" id="42156.A0A3P6SU75"/>
<feature type="domain" description="G-patch" evidence="1">
    <location>
        <begin position="388"/>
        <end position="434"/>
    </location>
</feature>
<proteinExistence type="predicted"/>
<dbReference type="EMBL" id="UYRX01000118">
    <property type="protein sequence ID" value="VDK74629.1"/>
    <property type="molecule type" value="Genomic_DNA"/>
</dbReference>
<evidence type="ECO:0000313" key="2">
    <source>
        <dbReference type="EMBL" id="VDK74629.1"/>
    </source>
</evidence>
<dbReference type="PANTHER" id="PTHR23106">
    <property type="entry name" value="ANGIOGENIC FACTOR WITH G PATCH AND FHA DOMAINS 1"/>
    <property type="match status" value="1"/>
</dbReference>
<accession>A0A3P6SU75</accession>
<sequence length="473" mass="53806">MNNAEVEVFHDVNETMQSNIAGTTIEADAQRDNMSIADVLRQTANAFFRDNYLQGFEFQEDYYYNPVTGYYYDQNTALFYHPSTNCYYYYDNQTDSYVYYTRIPCEHIWTDKLAERKAVAMLGESFAAGMSQDEVDVFECLNALLKVVLRMSDTGNFDCDVLDDEISTHIQEERMDCAPCVRVVEKASGALHVVTITGARIGTNCEIQLSAEESSDIEYAAVISYDEATKRYLMAVTGRKPEVFCNKLRVGMGEIVTIDHGDEWQFGEQEFLAHVHYGTNTCGLCEPGLLKSDQIIISGSNGYPSAEKISKETLRRRNLRNMKKQYGIFDDGEEHYRFKNQKKGRSLPGDTTGSKDKSIYANCLAKPVPELVAASTDIVSSSSEMLNESNRGFDMLKRMGWKQGVGLGRKEDGIIEPVIDKIRPNRAGLGFENEIKFELSKKQDKKQYLLEITRQRFRKAEMFSLYDDESETT</sequence>
<organism evidence="2 3">
    <name type="scientific">Litomosoides sigmodontis</name>
    <name type="common">Filarial nematode worm</name>
    <dbReference type="NCBI Taxonomy" id="42156"/>
    <lineage>
        <taxon>Eukaryota</taxon>
        <taxon>Metazoa</taxon>
        <taxon>Ecdysozoa</taxon>
        <taxon>Nematoda</taxon>
        <taxon>Chromadorea</taxon>
        <taxon>Rhabditida</taxon>
        <taxon>Spirurina</taxon>
        <taxon>Spiruromorpha</taxon>
        <taxon>Filarioidea</taxon>
        <taxon>Onchocercidae</taxon>
        <taxon>Litomosoides</taxon>
    </lineage>
</organism>
<dbReference type="InterPro" id="IPR041591">
    <property type="entry name" value="OCRE"/>
</dbReference>
<dbReference type="PROSITE" id="PS50174">
    <property type="entry name" value="G_PATCH"/>
    <property type="match status" value="1"/>
</dbReference>
<dbReference type="Proteomes" id="UP000277928">
    <property type="component" value="Unassembled WGS sequence"/>
</dbReference>
<dbReference type="Pfam" id="PF17780">
    <property type="entry name" value="OCRE"/>
    <property type="match status" value="1"/>
</dbReference>
<dbReference type="GO" id="GO:0003676">
    <property type="term" value="F:nucleic acid binding"/>
    <property type="evidence" value="ECO:0007669"/>
    <property type="project" value="InterPro"/>
</dbReference>
<dbReference type="AlphaFoldDB" id="A0A3P6SU75"/>
<dbReference type="PANTHER" id="PTHR23106:SF24">
    <property type="entry name" value="ANGIOGENIC FACTOR WITH G PATCH AND FHA DOMAINS 1"/>
    <property type="match status" value="1"/>
</dbReference>
<dbReference type="InterPro" id="IPR000467">
    <property type="entry name" value="G_patch_dom"/>
</dbReference>
<dbReference type="SMART" id="SM00443">
    <property type="entry name" value="G_patch"/>
    <property type="match status" value="1"/>
</dbReference>
<name>A0A3P6SU75_LITSI</name>